<dbReference type="SMART" id="SM00530">
    <property type="entry name" value="HTH_XRE"/>
    <property type="match status" value="1"/>
</dbReference>
<dbReference type="Proteomes" id="UP000182624">
    <property type="component" value="Unassembled WGS sequence"/>
</dbReference>
<proteinExistence type="predicted"/>
<dbReference type="GO" id="GO:0003677">
    <property type="term" value="F:DNA binding"/>
    <property type="evidence" value="ECO:0007669"/>
    <property type="project" value="InterPro"/>
</dbReference>
<dbReference type="InterPro" id="IPR010982">
    <property type="entry name" value="Lambda_DNA-bd_dom_sf"/>
</dbReference>
<dbReference type="Pfam" id="PF01381">
    <property type="entry name" value="HTH_3"/>
    <property type="match status" value="1"/>
</dbReference>
<protein>
    <submittedName>
        <fullName evidence="2">Helix-turn-helix domain-containing protein</fullName>
    </submittedName>
</protein>
<dbReference type="InterPro" id="IPR001387">
    <property type="entry name" value="Cro/C1-type_HTH"/>
</dbReference>
<dbReference type="Gene3D" id="1.10.260.40">
    <property type="entry name" value="lambda repressor-like DNA-binding domains"/>
    <property type="match status" value="1"/>
</dbReference>
<dbReference type="PROSITE" id="PS50943">
    <property type="entry name" value="HTH_CROC1"/>
    <property type="match status" value="1"/>
</dbReference>
<dbReference type="CDD" id="cd00093">
    <property type="entry name" value="HTH_XRE"/>
    <property type="match status" value="1"/>
</dbReference>
<evidence type="ECO:0000313" key="3">
    <source>
        <dbReference type="Proteomes" id="UP000182624"/>
    </source>
</evidence>
<reference evidence="3" key="1">
    <citation type="submission" date="2016-10" db="EMBL/GenBank/DDBJ databases">
        <authorList>
            <person name="Varghese N."/>
            <person name="Submissions S."/>
        </authorList>
    </citation>
    <scope>NUCLEOTIDE SEQUENCE [LARGE SCALE GENOMIC DNA]</scope>
    <source>
        <strain evidence="3">P18</strain>
    </source>
</reference>
<sequence length="272" mass="30895">MKSHITLQERLKDLRTEKGLTLKELEAKTGISSSALGEYETDENKGIPHYVLVALADFYNVSLDYLFDKSEVRENTNRDITELNLSDSVLDVLKSGTINNRLLGEIICHPSFKKLMADTEIFVDGVASQSVQSVNAYADVLRKRIMGEFNPSADDAGLLVLDACTIEEERYFLNKLQLDLEPIVKDIRTAHVSDKETATDTTVADRVNELFDNVKKHKDDFMSILTFQFCRELGMNPKNLSPLELETLQGIFARSKNYKQVMNSRKNKKKHK</sequence>
<accession>A0A1I5YAP6</accession>
<evidence type="ECO:0000313" key="2">
    <source>
        <dbReference type="EMBL" id="SFQ41256.1"/>
    </source>
</evidence>
<evidence type="ECO:0000259" key="1">
    <source>
        <dbReference type="PROSITE" id="PS50943"/>
    </source>
</evidence>
<name>A0A1I5YAP6_9FIRM</name>
<dbReference type="RefSeq" id="WP_074891832.1">
    <property type="nucleotide sequence ID" value="NZ_FOXO01000043.1"/>
</dbReference>
<dbReference type="EMBL" id="FOXO01000043">
    <property type="protein sequence ID" value="SFQ41256.1"/>
    <property type="molecule type" value="Genomic_DNA"/>
</dbReference>
<keyword evidence="3" id="KW-1185">Reference proteome</keyword>
<dbReference type="AlphaFoldDB" id="A0A1I5YAP6"/>
<organism evidence="2 3">
    <name type="scientific">Butyrivibrio proteoclasticus</name>
    <dbReference type="NCBI Taxonomy" id="43305"/>
    <lineage>
        <taxon>Bacteria</taxon>
        <taxon>Bacillati</taxon>
        <taxon>Bacillota</taxon>
        <taxon>Clostridia</taxon>
        <taxon>Lachnospirales</taxon>
        <taxon>Lachnospiraceae</taxon>
        <taxon>Butyrivibrio</taxon>
    </lineage>
</organism>
<gene>
    <name evidence="2" type="ORF">SAMN04487928_14311</name>
</gene>
<feature type="domain" description="HTH cro/C1-type" evidence="1">
    <location>
        <begin position="11"/>
        <end position="66"/>
    </location>
</feature>
<dbReference type="SUPFAM" id="SSF47413">
    <property type="entry name" value="lambda repressor-like DNA-binding domains"/>
    <property type="match status" value="1"/>
</dbReference>